<sequence length="166" mass="18890">MAKKTIRNYALSLVSAPDTYRVGDFGKTKDICHASLYTLEESKALSGKKYTPTEVPETELSKVHHVCASDIPFLLNKLACFLLSDDSPIPFDVKRLRSKRDVPYLRLSNSESGSITISFFAKHQFLRIFTPDLMSDKQGAQRRYDVSTFAEAKDVVMNYHHDHKSR</sequence>
<evidence type="ECO:0000313" key="1">
    <source>
        <dbReference type="EMBL" id="MDS1821134.1"/>
    </source>
</evidence>
<evidence type="ECO:0000313" key="2">
    <source>
        <dbReference type="Proteomes" id="UP001253193"/>
    </source>
</evidence>
<dbReference type="RefSeq" id="WP_311019988.1">
    <property type="nucleotide sequence ID" value="NZ_JAUHGG010000003.1"/>
</dbReference>
<organism evidence="1 2">
    <name type="scientific">Vibrio parahaemolyticus</name>
    <dbReference type="NCBI Taxonomy" id="670"/>
    <lineage>
        <taxon>Bacteria</taxon>
        <taxon>Pseudomonadati</taxon>
        <taxon>Pseudomonadota</taxon>
        <taxon>Gammaproteobacteria</taxon>
        <taxon>Vibrionales</taxon>
        <taxon>Vibrionaceae</taxon>
        <taxon>Vibrio</taxon>
    </lineage>
</organism>
<comment type="caution">
    <text evidence="1">The sequence shown here is derived from an EMBL/GenBank/DDBJ whole genome shotgun (WGS) entry which is preliminary data.</text>
</comment>
<name>A0AAW8Q0F9_VIBPH</name>
<proteinExistence type="predicted"/>
<gene>
    <name evidence="1" type="ORF">QX249_10720</name>
</gene>
<dbReference type="Proteomes" id="UP001253193">
    <property type="component" value="Unassembled WGS sequence"/>
</dbReference>
<dbReference type="EMBL" id="JAUHGG010000003">
    <property type="protein sequence ID" value="MDS1821134.1"/>
    <property type="molecule type" value="Genomic_DNA"/>
</dbReference>
<protein>
    <submittedName>
        <fullName evidence="1">Uncharacterized protein</fullName>
    </submittedName>
</protein>
<accession>A0AAW8Q0F9</accession>
<reference evidence="1" key="1">
    <citation type="submission" date="2023-06" db="EMBL/GenBank/DDBJ databases">
        <title>Genomic Diversity of Vibrio spp. and Metagenomic Analysis of Pathogens in Florida Gulf Coastal Waters Following Hurricane Ian.</title>
        <authorList>
            <person name="Brumfield K.D."/>
        </authorList>
    </citation>
    <scope>NUCLEOTIDE SEQUENCE</scope>
    <source>
        <strain evidence="1">WBS2B-138</strain>
    </source>
</reference>
<dbReference type="AlphaFoldDB" id="A0AAW8Q0F9"/>